<dbReference type="Proteomes" id="UP000247810">
    <property type="component" value="Unassembled WGS sequence"/>
</dbReference>
<dbReference type="GO" id="GO:0004499">
    <property type="term" value="F:N,N-dimethylaniline monooxygenase activity"/>
    <property type="evidence" value="ECO:0007669"/>
    <property type="project" value="InterPro"/>
</dbReference>
<comment type="similarity">
    <text evidence="1">Belongs to the FMO family.</text>
</comment>
<keyword evidence="3" id="KW-0274">FAD</keyword>
<dbReference type="PANTHER" id="PTHR23023">
    <property type="entry name" value="DIMETHYLANILINE MONOOXYGENASE"/>
    <property type="match status" value="1"/>
</dbReference>
<evidence type="ECO:0000313" key="6">
    <source>
        <dbReference type="EMBL" id="PYH99354.1"/>
    </source>
</evidence>
<evidence type="ECO:0000256" key="3">
    <source>
        <dbReference type="ARBA" id="ARBA00022827"/>
    </source>
</evidence>
<organism evidence="6 7">
    <name type="scientific">Aspergillus ellipticus CBS 707.79</name>
    <dbReference type="NCBI Taxonomy" id="1448320"/>
    <lineage>
        <taxon>Eukaryota</taxon>
        <taxon>Fungi</taxon>
        <taxon>Dikarya</taxon>
        <taxon>Ascomycota</taxon>
        <taxon>Pezizomycotina</taxon>
        <taxon>Eurotiomycetes</taxon>
        <taxon>Eurotiomycetidae</taxon>
        <taxon>Eurotiales</taxon>
        <taxon>Aspergillaceae</taxon>
        <taxon>Aspergillus</taxon>
        <taxon>Aspergillus subgen. Circumdati</taxon>
    </lineage>
</organism>
<dbReference type="InterPro" id="IPR050346">
    <property type="entry name" value="FMO-like"/>
</dbReference>
<dbReference type="Gene3D" id="3.50.50.60">
    <property type="entry name" value="FAD/NAD(P)-binding domain"/>
    <property type="match status" value="1"/>
</dbReference>
<sequence length="815" mass="89807">MPQPKKVAIIGAGPSGLVTAKTLLHDFPDGTFSPIVFEKSHRIGGLWPCEQPTTDHETAPRPRGLVSPSMRTNLSRFSVAFSDLAWETVLGGDTEVPMFPLAWQVGRYLEKYVERYIPEGVVRLGEEVVRTVREVDGSGVEWTVQSEHWTDLIYSGDENGSQEVKSERFDCLVVTSGYFAKPYFPDIPGLADFADKTVHSSTLQTPEDVQQLIDRSGFSGGKLVVVGGSMSGVEAASTLALHLSSLSLSPDSTAQAYEVHHICPRPFWTIPTYLPHSYTQDPSQTHAQEPPFLPLDLVLYDLGRRPPGPIEYGFGPPTAQQITKMNGYFNTLFGPDYASTGSFGIANDNQQPPWIAIGDDYAEYVRSGAINVTIGRVSNINTPSNTLAITLPTPNPPKQETLSNIAAIITATGFTPFSSLTFLPEPILYTLEYSPTDPFLPLILDGKGTSHAEIPDLGFVGFYRGPYWGVMEMQARSLATTWARDITTTTTTTTPIFSEDQLSHKKTERQLVRDFRSTSTATITKNPNPKRTQFPMSDYTGLIESFAREMNIPRAVLPAFHTKHSVSVSDSGSESDSDSSRTGPVIPSRYTLNPIPTTTTEQDTTLSSLQNTIFPSLKHKQDHDLATATAMFRALHGVWRFERRVSFCSFSSDTKIDSEMGKGSGGGVARFVPRYSSEVGYEREYVYMEGDGDADGDRGLVKKRKRKRAVFRLVEDGHSGVGVGDIGVWDDEPGLDSAATERFSHGIRVGVAERQSESGLGKYVIHCHGIGLEDREKRKRYEYTFWVEGVGISSWECGVYESSGGEVTRTVYTRV</sequence>
<dbReference type="VEuPathDB" id="FungiDB:BO71DRAFT_314103"/>
<evidence type="ECO:0000256" key="2">
    <source>
        <dbReference type="ARBA" id="ARBA00022630"/>
    </source>
</evidence>
<dbReference type="GO" id="GO:0050660">
    <property type="term" value="F:flavin adenine dinucleotide binding"/>
    <property type="evidence" value="ECO:0007669"/>
    <property type="project" value="InterPro"/>
</dbReference>
<gene>
    <name evidence="6" type="ORF">BO71DRAFT_314103</name>
</gene>
<dbReference type="InterPro" id="IPR020946">
    <property type="entry name" value="Flavin_mOase-like"/>
</dbReference>
<dbReference type="Pfam" id="PF00743">
    <property type="entry name" value="FMO-like"/>
    <property type="match status" value="1"/>
</dbReference>
<dbReference type="InterPro" id="IPR036188">
    <property type="entry name" value="FAD/NAD-bd_sf"/>
</dbReference>
<dbReference type="OrthoDB" id="66881at2759"/>
<dbReference type="GO" id="GO:0050661">
    <property type="term" value="F:NADP binding"/>
    <property type="evidence" value="ECO:0007669"/>
    <property type="project" value="InterPro"/>
</dbReference>
<feature type="region of interest" description="Disordered" evidence="5">
    <location>
        <begin position="566"/>
        <end position="603"/>
    </location>
</feature>
<evidence type="ECO:0000313" key="7">
    <source>
        <dbReference type="Proteomes" id="UP000247810"/>
    </source>
</evidence>
<dbReference type="AlphaFoldDB" id="A0A319DSF1"/>
<keyword evidence="4" id="KW-0560">Oxidoreductase</keyword>
<evidence type="ECO:0000256" key="1">
    <source>
        <dbReference type="ARBA" id="ARBA00009183"/>
    </source>
</evidence>
<proteinExistence type="inferred from homology"/>
<dbReference type="EMBL" id="KZ825803">
    <property type="protein sequence ID" value="PYH99354.1"/>
    <property type="molecule type" value="Genomic_DNA"/>
</dbReference>
<reference evidence="6 7" key="1">
    <citation type="submission" date="2018-02" db="EMBL/GenBank/DDBJ databases">
        <title>The genomes of Aspergillus section Nigri reveals drivers in fungal speciation.</title>
        <authorList>
            <consortium name="DOE Joint Genome Institute"/>
            <person name="Vesth T.C."/>
            <person name="Nybo J."/>
            <person name="Theobald S."/>
            <person name="Brandl J."/>
            <person name="Frisvad J.C."/>
            <person name="Nielsen K.F."/>
            <person name="Lyhne E.K."/>
            <person name="Kogle M.E."/>
            <person name="Kuo A."/>
            <person name="Riley R."/>
            <person name="Clum A."/>
            <person name="Nolan M."/>
            <person name="Lipzen A."/>
            <person name="Salamov A."/>
            <person name="Henrissat B."/>
            <person name="Wiebenga A."/>
            <person name="De vries R.P."/>
            <person name="Grigoriev I.V."/>
            <person name="Mortensen U.H."/>
            <person name="Andersen M.R."/>
            <person name="Baker S.E."/>
        </authorList>
    </citation>
    <scope>NUCLEOTIDE SEQUENCE [LARGE SCALE GENOMIC DNA]</scope>
    <source>
        <strain evidence="6 7">CBS 707.79</strain>
    </source>
</reference>
<evidence type="ECO:0000256" key="4">
    <source>
        <dbReference type="ARBA" id="ARBA00023002"/>
    </source>
</evidence>
<keyword evidence="2" id="KW-0285">Flavoprotein</keyword>
<keyword evidence="7" id="KW-1185">Reference proteome</keyword>
<dbReference type="SUPFAM" id="SSF51905">
    <property type="entry name" value="FAD/NAD(P)-binding domain"/>
    <property type="match status" value="1"/>
</dbReference>
<dbReference type="PRINTS" id="PR00368">
    <property type="entry name" value="FADPNR"/>
</dbReference>
<protein>
    <submittedName>
        <fullName evidence="6">FAD/NAD(P)-binding domain-containing protein</fullName>
    </submittedName>
</protein>
<dbReference type="STRING" id="1448320.A0A319DSF1"/>
<evidence type="ECO:0000256" key="5">
    <source>
        <dbReference type="SAM" id="MobiDB-lite"/>
    </source>
</evidence>
<accession>A0A319DSF1</accession>
<name>A0A319DSF1_9EURO</name>